<sequence>MSMEQTSDAEALVRVLEAVEALPGAAALRARSYDLLHLTSGAVAVDVGCGAGRAVAELTERGAAAVGVDVSDQMIAIARRRSSTADLRLGSAYDLPFADGQVAGYRADKVFHELHDPKRAVGEARRVLAPEGRIVLLGQDWDSFVIDSADPELTREIMRARSNTIPSPRSARGYRNLLLDVGFVDVTAEVHTPVFTDSVMLPMLVGLADTAHSVGAITPEQADAWKTEQTERAYSHRLFLALPLFVASARRA</sequence>
<keyword evidence="2 5" id="KW-0489">Methyltransferase</keyword>
<name>A0A927RCG1_9ACTN</name>
<dbReference type="EMBL" id="JADBEM010000001">
    <property type="protein sequence ID" value="MBE1607080.1"/>
    <property type="molecule type" value="Genomic_DNA"/>
</dbReference>
<reference evidence="5" key="1">
    <citation type="submission" date="2020-10" db="EMBL/GenBank/DDBJ databases">
        <title>Sequencing the genomes of 1000 actinobacteria strains.</title>
        <authorList>
            <person name="Klenk H.-P."/>
        </authorList>
    </citation>
    <scope>NUCLEOTIDE SEQUENCE</scope>
    <source>
        <strain evidence="5">DSM 45354</strain>
    </source>
</reference>
<dbReference type="InterPro" id="IPR013216">
    <property type="entry name" value="Methyltransf_11"/>
</dbReference>
<dbReference type="SUPFAM" id="SSF53335">
    <property type="entry name" value="S-adenosyl-L-methionine-dependent methyltransferases"/>
    <property type="match status" value="1"/>
</dbReference>
<keyword evidence="6" id="KW-1185">Reference proteome</keyword>
<evidence type="ECO:0000256" key="2">
    <source>
        <dbReference type="ARBA" id="ARBA00022603"/>
    </source>
</evidence>
<protein>
    <submittedName>
        <fullName evidence="5">SAM-dependent methyltransferase</fullName>
    </submittedName>
</protein>
<dbReference type="GO" id="GO:0008757">
    <property type="term" value="F:S-adenosylmethionine-dependent methyltransferase activity"/>
    <property type="evidence" value="ECO:0007669"/>
    <property type="project" value="InterPro"/>
</dbReference>
<dbReference type="InterPro" id="IPR051052">
    <property type="entry name" value="Diverse_substrate_MTase"/>
</dbReference>
<evidence type="ECO:0000313" key="6">
    <source>
        <dbReference type="Proteomes" id="UP000638648"/>
    </source>
</evidence>
<dbReference type="PANTHER" id="PTHR44942:SF4">
    <property type="entry name" value="METHYLTRANSFERASE TYPE 11 DOMAIN-CONTAINING PROTEIN"/>
    <property type="match status" value="1"/>
</dbReference>
<comment type="similarity">
    <text evidence="1">Belongs to the methyltransferase superfamily.</text>
</comment>
<comment type="caution">
    <text evidence="5">The sequence shown here is derived from an EMBL/GenBank/DDBJ whole genome shotgun (WGS) entry which is preliminary data.</text>
</comment>
<dbReference type="GO" id="GO:0032259">
    <property type="term" value="P:methylation"/>
    <property type="evidence" value="ECO:0007669"/>
    <property type="project" value="UniProtKB-KW"/>
</dbReference>
<evidence type="ECO:0000256" key="3">
    <source>
        <dbReference type="ARBA" id="ARBA00022679"/>
    </source>
</evidence>
<dbReference type="Pfam" id="PF08241">
    <property type="entry name" value="Methyltransf_11"/>
    <property type="match status" value="1"/>
</dbReference>
<evidence type="ECO:0000259" key="4">
    <source>
        <dbReference type="Pfam" id="PF08241"/>
    </source>
</evidence>
<dbReference type="CDD" id="cd02440">
    <property type="entry name" value="AdoMet_MTases"/>
    <property type="match status" value="1"/>
</dbReference>
<dbReference type="PANTHER" id="PTHR44942">
    <property type="entry name" value="METHYLTRANSF_11 DOMAIN-CONTAINING PROTEIN"/>
    <property type="match status" value="1"/>
</dbReference>
<evidence type="ECO:0000256" key="1">
    <source>
        <dbReference type="ARBA" id="ARBA00008361"/>
    </source>
</evidence>
<feature type="domain" description="Methyltransferase type 11" evidence="4">
    <location>
        <begin position="45"/>
        <end position="136"/>
    </location>
</feature>
<evidence type="ECO:0000313" key="5">
    <source>
        <dbReference type="EMBL" id="MBE1607080.1"/>
    </source>
</evidence>
<dbReference type="AlphaFoldDB" id="A0A927RCG1"/>
<dbReference type="Proteomes" id="UP000638648">
    <property type="component" value="Unassembled WGS sequence"/>
</dbReference>
<gene>
    <name evidence="5" type="ORF">HEB94_003928</name>
</gene>
<keyword evidence="3" id="KW-0808">Transferase</keyword>
<proteinExistence type="inferred from homology"/>
<organism evidence="5 6">
    <name type="scientific">Actinopolymorpha pittospori</name>
    <dbReference type="NCBI Taxonomy" id="648752"/>
    <lineage>
        <taxon>Bacteria</taxon>
        <taxon>Bacillati</taxon>
        <taxon>Actinomycetota</taxon>
        <taxon>Actinomycetes</taxon>
        <taxon>Propionibacteriales</taxon>
        <taxon>Actinopolymorphaceae</taxon>
        <taxon>Actinopolymorpha</taxon>
    </lineage>
</organism>
<accession>A0A927RCG1</accession>
<dbReference type="RefSeq" id="WP_238361566.1">
    <property type="nucleotide sequence ID" value="NZ_BAABJL010000151.1"/>
</dbReference>
<dbReference type="InterPro" id="IPR029063">
    <property type="entry name" value="SAM-dependent_MTases_sf"/>
</dbReference>
<dbReference type="Gene3D" id="3.40.50.150">
    <property type="entry name" value="Vaccinia Virus protein VP39"/>
    <property type="match status" value="1"/>
</dbReference>